<keyword evidence="1" id="KW-1133">Transmembrane helix</keyword>
<dbReference type="AlphaFoldDB" id="A0AAW9IJ70"/>
<evidence type="ECO:0000256" key="1">
    <source>
        <dbReference type="SAM" id="Phobius"/>
    </source>
</evidence>
<keyword evidence="1" id="KW-0472">Membrane</keyword>
<name>A0AAW9IJ70_CLOPF</name>
<feature type="non-terminal residue" evidence="2">
    <location>
        <position position="50"/>
    </location>
</feature>
<reference evidence="2" key="1">
    <citation type="submission" date="2019-11" db="EMBL/GenBank/DDBJ databases">
        <title>Characterization of Clostridium perfringens isolates from swine manure treated agricultural soils.</title>
        <authorList>
            <person name="Wushke S.T."/>
        </authorList>
    </citation>
    <scope>NUCLEOTIDE SEQUENCE</scope>
    <source>
        <strain evidence="2">X26</strain>
    </source>
</reference>
<accession>A0AAW9IJ70</accession>
<dbReference type="EMBL" id="WNVC01000845">
    <property type="protein sequence ID" value="MDZ5000942.1"/>
    <property type="molecule type" value="Genomic_DNA"/>
</dbReference>
<keyword evidence="2" id="KW-0813">Transport</keyword>
<proteinExistence type="predicted"/>
<keyword evidence="2" id="KW-0762">Sugar transport</keyword>
<dbReference type="Proteomes" id="UP001291306">
    <property type="component" value="Unassembled WGS sequence"/>
</dbReference>
<sequence length="50" mass="5135">MEVSIFQAILIGILAYAGSLSGALFLGTLGGWYVLSRPLVSGLLIGLILG</sequence>
<comment type="caution">
    <text evidence="2">The sequence shown here is derived from an EMBL/GenBank/DDBJ whole genome shotgun (WGS) entry which is preliminary data.</text>
</comment>
<feature type="transmembrane region" description="Helical" evidence="1">
    <location>
        <begin position="6"/>
        <end position="35"/>
    </location>
</feature>
<gene>
    <name evidence="2" type="ORF">GNF79_18135</name>
</gene>
<evidence type="ECO:0000313" key="2">
    <source>
        <dbReference type="EMBL" id="MDZ5000942.1"/>
    </source>
</evidence>
<evidence type="ECO:0000313" key="3">
    <source>
        <dbReference type="Proteomes" id="UP001291306"/>
    </source>
</evidence>
<protein>
    <submittedName>
        <fullName evidence="2">PTS sugar transporter subunit IIC</fullName>
    </submittedName>
</protein>
<organism evidence="2 3">
    <name type="scientific">Clostridium perfringens</name>
    <dbReference type="NCBI Taxonomy" id="1502"/>
    <lineage>
        <taxon>Bacteria</taxon>
        <taxon>Bacillati</taxon>
        <taxon>Bacillota</taxon>
        <taxon>Clostridia</taxon>
        <taxon>Eubacteriales</taxon>
        <taxon>Clostridiaceae</taxon>
        <taxon>Clostridium</taxon>
    </lineage>
</organism>
<keyword evidence="1" id="KW-0812">Transmembrane</keyword>